<accession>A0A563E629</accession>
<dbReference type="AlphaFoldDB" id="A0A563E629"/>
<feature type="compositionally biased region" description="Basic residues" evidence="1">
    <location>
        <begin position="219"/>
        <end position="231"/>
    </location>
</feature>
<feature type="transmembrane region" description="Helical" evidence="2">
    <location>
        <begin position="64"/>
        <end position="83"/>
    </location>
</feature>
<gene>
    <name evidence="4" type="ORF">FGL98_04750</name>
</gene>
<feature type="transmembrane region" description="Helical" evidence="2">
    <location>
        <begin position="36"/>
        <end position="58"/>
    </location>
</feature>
<feature type="compositionally biased region" description="Polar residues" evidence="1">
    <location>
        <begin position="245"/>
        <end position="259"/>
    </location>
</feature>
<evidence type="ECO:0000256" key="1">
    <source>
        <dbReference type="SAM" id="MobiDB-lite"/>
    </source>
</evidence>
<dbReference type="PANTHER" id="PTHR37938:SF1">
    <property type="entry name" value="BLL0215 PROTEIN"/>
    <property type="match status" value="1"/>
</dbReference>
<protein>
    <submittedName>
        <fullName evidence="4">PH domain-containing protein</fullName>
    </submittedName>
</protein>
<keyword evidence="5" id="KW-1185">Reference proteome</keyword>
<comment type="caution">
    <text evidence="4">The sequence shown here is derived from an EMBL/GenBank/DDBJ whole genome shotgun (WGS) entry which is preliminary data.</text>
</comment>
<keyword evidence="2" id="KW-0472">Membrane</keyword>
<proteinExistence type="predicted"/>
<name>A0A563E629_9MICO</name>
<evidence type="ECO:0000259" key="3">
    <source>
        <dbReference type="Pfam" id="PF03703"/>
    </source>
</evidence>
<dbReference type="Pfam" id="PF03703">
    <property type="entry name" value="bPH_2"/>
    <property type="match status" value="1"/>
</dbReference>
<dbReference type="Proteomes" id="UP000320244">
    <property type="component" value="Unassembled WGS sequence"/>
</dbReference>
<organism evidence="4 5">
    <name type="scientific">Leekyejoonella antrihumi</name>
    <dbReference type="NCBI Taxonomy" id="1660198"/>
    <lineage>
        <taxon>Bacteria</taxon>
        <taxon>Bacillati</taxon>
        <taxon>Actinomycetota</taxon>
        <taxon>Actinomycetes</taxon>
        <taxon>Micrococcales</taxon>
        <taxon>Dermacoccaceae</taxon>
        <taxon>Leekyejoonella</taxon>
    </lineage>
</organism>
<evidence type="ECO:0000256" key="2">
    <source>
        <dbReference type="SAM" id="Phobius"/>
    </source>
</evidence>
<keyword evidence="2" id="KW-1133">Transmembrane helix</keyword>
<evidence type="ECO:0000313" key="5">
    <source>
        <dbReference type="Proteomes" id="UP000320244"/>
    </source>
</evidence>
<evidence type="ECO:0000313" key="4">
    <source>
        <dbReference type="EMBL" id="TWP38018.1"/>
    </source>
</evidence>
<reference evidence="4 5" key="1">
    <citation type="submission" date="2019-05" db="EMBL/GenBank/DDBJ databases">
        <authorList>
            <person name="Lee S.D."/>
        </authorList>
    </citation>
    <scope>NUCLEOTIDE SEQUENCE [LARGE SCALE GENOMIC DNA]</scope>
    <source>
        <strain evidence="4 5">C5-26</strain>
    </source>
</reference>
<dbReference type="EMBL" id="VCQV01000004">
    <property type="protein sequence ID" value="TWP38018.1"/>
    <property type="molecule type" value="Genomic_DNA"/>
</dbReference>
<sequence length="272" mass="30917">MHQVDARGAAAMRRYLLDDEHLVAAVHQHWARLAEVIVCCVVGFVLVVIIGLVTPASAGTLSNAAWWIWFVLLVYAAGSFWQWRREWFVATDRRLLLTYGVINHKVAMMPMQKVTDMSFNRSLPGLILGYGSFVMESAGQEQAMRRIDYIPHPDETYRSICDQIFGDRSDDAYADHLVPVDLATEAEHADPTDLPLRRYGDYLGVHPTGAGTPPEPRRTTRLRHRLLRRPRPAGDLPLDHYESDQGWTVSNEDASTPQPVSHRYRSRRDDEA</sequence>
<dbReference type="InterPro" id="IPR005182">
    <property type="entry name" value="YdbS-like_PH"/>
</dbReference>
<feature type="domain" description="YdbS-like PH" evidence="3">
    <location>
        <begin position="83"/>
        <end position="154"/>
    </location>
</feature>
<keyword evidence="2" id="KW-0812">Transmembrane</keyword>
<feature type="compositionally biased region" description="Basic and acidic residues" evidence="1">
    <location>
        <begin position="188"/>
        <end position="200"/>
    </location>
</feature>
<reference evidence="4 5" key="2">
    <citation type="submission" date="2019-08" db="EMBL/GenBank/DDBJ databases">
        <title>Jejuicoccus antrihumi gen. nov., sp. nov., a new member of the family Dermacoccaceae isolated from a cave.</title>
        <authorList>
            <person name="Schumann P."/>
            <person name="Kim I.S."/>
        </authorList>
    </citation>
    <scope>NUCLEOTIDE SEQUENCE [LARGE SCALE GENOMIC DNA]</scope>
    <source>
        <strain evidence="4 5">C5-26</strain>
    </source>
</reference>
<feature type="region of interest" description="Disordered" evidence="1">
    <location>
        <begin position="188"/>
        <end position="272"/>
    </location>
</feature>
<dbReference type="PANTHER" id="PTHR37938">
    <property type="entry name" value="BLL0215 PROTEIN"/>
    <property type="match status" value="1"/>
</dbReference>
<dbReference type="OrthoDB" id="3354538at2"/>